<dbReference type="OrthoDB" id="139172at2"/>
<evidence type="ECO:0000256" key="6">
    <source>
        <dbReference type="ARBA" id="ARBA00022679"/>
    </source>
</evidence>
<sequence length="547" mass="60849">MPADMLFFTWTFAAFFAIFYPAFLAVRRHVVARNLLLILAAYIFYGWWDVRFLALLAFTTSLDYLTALGAAGHRVTREQLIKSSGFLAGVSLAGFVAHCIIGAAGGKGFAATAFADAALLLLPPLAALLLFAGSVMLLNRVADEAKRRWAWLLLSVIVNLAVLAFFKYVNFFGESLQEALAPLGIELGFVALNIILPLGISFHTFQSIGRTVDTWRGKLEPSTSLIEFAAFLSYFPQILAGPIERANHMLPQFRSVLPISGEMLRSGAMLFLWGLFKKIVIADNMAIIANPIFDDPSAHSSGALVVAALAFTFQIYGDFSGYTDMARGIARLMGFELWLNFNLPYFSRTPSEFWTRWHISLSQWLRDYLYISLGGNRAGNLKTYRNMMVTMLLGGLWHGAAWTFVFWGFLHGAVQVVYRALRLDDIVKAANEAGGVRALVTNLIAWAAWIPMMVITWIYFRAESMAEGNAIVAGIFRFDNLADGAWSRWAFYAVPLMLIECGLRFATPREAYARSPFIVRYTGVVALVFSVIVLTAPAGQEFIYFDF</sequence>
<gene>
    <name evidence="15" type="ORF">NX02_24210</name>
</gene>
<comment type="similarity">
    <text evidence="3 13">Belongs to the membrane-bound acyltransferase family.</text>
</comment>
<dbReference type="InterPro" id="IPR004299">
    <property type="entry name" value="MBOAT_fam"/>
</dbReference>
<organism evidence="15 16">
    <name type="scientific">Sphingomonas sanxanigenens DSM 19645 = NX02</name>
    <dbReference type="NCBI Taxonomy" id="1123269"/>
    <lineage>
        <taxon>Bacteria</taxon>
        <taxon>Pseudomonadati</taxon>
        <taxon>Pseudomonadota</taxon>
        <taxon>Alphaproteobacteria</taxon>
        <taxon>Sphingomonadales</taxon>
        <taxon>Sphingomonadaceae</taxon>
        <taxon>Sphingomonas</taxon>
    </lineage>
</organism>
<dbReference type="EMBL" id="CP006644">
    <property type="protein sequence ID" value="AHE56450.1"/>
    <property type="molecule type" value="Genomic_DNA"/>
</dbReference>
<evidence type="ECO:0000256" key="10">
    <source>
        <dbReference type="ARBA" id="ARBA00023136"/>
    </source>
</evidence>
<evidence type="ECO:0000313" key="15">
    <source>
        <dbReference type="EMBL" id="AHE56450.1"/>
    </source>
</evidence>
<evidence type="ECO:0000313" key="16">
    <source>
        <dbReference type="Proteomes" id="UP000018851"/>
    </source>
</evidence>
<dbReference type="PANTHER" id="PTHR13285">
    <property type="entry name" value="ACYLTRANSFERASE"/>
    <property type="match status" value="1"/>
</dbReference>
<feature type="transmembrane region" description="Helical" evidence="14">
    <location>
        <begin position="439"/>
        <end position="460"/>
    </location>
</feature>
<dbReference type="PIRSF" id="PIRSF500217">
    <property type="entry name" value="AlgI"/>
    <property type="match status" value="1"/>
</dbReference>
<dbReference type="GO" id="GO:0016746">
    <property type="term" value="F:acyltransferase activity"/>
    <property type="evidence" value="ECO:0007669"/>
    <property type="project" value="UniProtKB-KW"/>
</dbReference>
<keyword evidence="6 13" id="KW-0808">Transferase</keyword>
<keyword evidence="10 13" id="KW-0472">Membrane</keyword>
<keyword evidence="16" id="KW-1185">Reference proteome</keyword>
<evidence type="ECO:0000256" key="3">
    <source>
        <dbReference type="ARBA" id="ARBA00010323"/>
    </source>
</evidence>
<dbReference type="Proteomes" id="UP000018851">
    <property type="component" value="Chromosome"/>
</dbReference>
<evidence type="ECO:0000256" key="8">
    <source>
        <dbReference type="ARBA" id="ARBA00022841"/>
    </source>
</evidence>
<dbReference type="eggNOG" id="COG1696">
    <property type="taxonomic scope" value="Bacteria"/>
</dbReference>
<dbReference type="STRING" id="1123269.NX02_24210"/>
<dbReference type="InterPro" id="IPR024194">
    <property type="entry name" value="Ac/AlaTfrase_AlgI/DltB"/>
</dbReference>
<keyword evidence="9 14" id="KW-1133">Transmembrane helix</keyword>
<keyword evidence="8" id="KW-0016">Alginate biosynthesis</keyword>
<feature type="transmembrane region" description="Helical" evidence="14">
    <location>
        <begin position="518"/>
        <end position="538"/>
    </location>
</feature>
<evidence type="ECO:0000256" key="1">
    <source>
        <dbReference type="ARBA" id="ARBA00004651"/>
    </source>
</evidence>
<name>W0AL86_9SPHN</name>
<feature type="transmembrane region" description="Helical" evidence="14">
    <location>
        <begin position="150"/>
        <end position="168"/>
    </location>
</feature>
<comment type="subcellular location">
    <subcellularLocation>
        <location evidence="1">Cell membrane</location>
        <topology evidence="1">Multi-pass membrane protein</topology>
    </subcellularLocation>
</comment>
<reference evidence="15 16" key="1">
    <citation type="submission" date="2013-07" db="EMBL/GenBank/DDBJ databases">
        <title>Completed genome of Sphingomonas sanxanigenens NX02.</title>
        <authorList>
            <person name="Ma T."/>
            <person name="Huang H."/>
            <person name="Wu M."/>
            <person name="Li X."/>
            <person name="Li G."/>
        </authorList>
    </citation>
    <scope>NUCLEOTIDE SEQUENCE [LARGE SCALE GENOMIC DNA]</scope>
    <source>
        <strain evidence="15 16">NX02</strain>
    </source>
</reference>
<proteinExistence type="inferred from homology"/>
<feature type="transmembrane region" description="Helical" evidence="14">
    <location>
        <begin position="180"/>
        <end position="200"/>
    </location>
</feature>
<dbReference type="PANTHER" id="PTHR13285:SF23">
    <property type="entry name" value="TEICHOIC ACID D-ALANYLTRANSFERASE"/>
    <property type="match status" value="1"/>
</dbReference>
<dbReference type="PIRSF" id="PIRSF016636">
    <property type="entry name" value="AlgI_DltB"/>
    <property type="match status" value="1"/>
</dbReference>
<comment type="pathway">
    <text evidence="2">Glycan biosynthesis; alginate biosynthesis.</text>
</comment>
<dbReference type="AlphaFoldDB" id="W0AL86"/>
<feature type="transmembrane region" description="Helical" evidence="14">
    <location>
        <begin position="396"/>
        <end position="418"/>
    </location>
</feature>
<feature type="transmembrane region" description="Helical" evidence="14">
    <location>
        <begin position="117"/>
        <end position="138"/>
    </location>
</feature>
<feature type="transmembrane region" description="Helical" evidence="14">
    <location>
        <begin position="54"/>
        <end position="73"/>
    </location>
</feature>
<keyword evidence="5 13" id="KW-1003">Cell membrane</keyword>
<feature type="transmembrane region" description="Helical" evidence="14">
    <location>
        <begin position="30"/>
        <end position="48"/>
    </location>
</feature>
<evidence type="ECO:0000256" key="4">
    <source>
        <dbReference type="ARBA" id="ARBA00016084"/>
    </source>
</evidence>
<dbReference type="KEGG" id="ssan:NX02_24210"/>
<accession>W0AL86</accession>
<evidence type="ECO:0000256" key="13">
    <source>
        <dbReference type="PIRNR" id="PIRNR016636"/>
    </source>
</evidence>
<evidence type="ECO:0000256" key="2">
    <source>
        <dbReference type="ARBA" id="ARBA00005182"/>
    </source>
</evidence>
<dbReference type="GO" id="GO:0042121">
    <property type="term" value="P:alginic acid biosynthetic process"/>
    <property type="evidence" value="ECO:0007669"/>
    <property type="project" value="UniProtKB-KW"/>
</dbReference>
<evidence type="ECO:0000256" key="11">
    <source>
        <dbReference type="ARBA" id="ARBA00023315"/>
    </source>
</evidence>
<protein>
    <recommendedName>
        <fullName evidence="4">Probable alginate O-acetylase AlgI</fullName>
    </recommendedName>
    <alternativeName>
        <fullName evidence="12">Alginate biosynthesis protein AlgI</fullName>
    </alternativeName>
</protein>
<feature type="transmembrane region" description="Helical" evidence="14">
    <location>
        <begin position="85"/>
        <end position="105"/>
    </location>
</feature>
<dbReference type="Pfam" id="PF03062">
    <property type="entry name" value="MBOAT"/>
    <property type="match status" value="1"/>
</dbReference>
<dbReference type="PATRIC" id="fig|1123269.5.peg.4742"/>
<evidence type="ECO:0000256" key="14">
    <source>
        <dbReference type="SAM" id="Phobius"/>
    </source>
</evidence>
<dbReference type="InterPro" id="IPR051085">
    <property type="entry name" value="MB_O-acyltransferase"/>
</dbReference>
<dbReference type="GO" id="GO:0005886">
    <property type="term" value="C:plasma membrane"/>
    <property type="evidence" value="ECO:0007669"/>
    <property type="project" value="UniProtKB-SubCell"/>
</dbReference>
<evidence type="ECO:0000256" key="7">
    <source>
        <dbReference type="ARBA" id="ARBA00022692"/>
    </source>
</evidence>
<dbReference type="InterPro" id="IPR028362">
    <property type="entry name" value="AlgI"/>
</dbReference>
<dbReference type="HOGENOM" id="CLU_025255_0_1_5"/>
<evidence type="ECO:0000256" key="12">
    <source>
        <dbReference type="ARBA" id="ARBA00031030"/>
    </source>
</evidence>
<keyword evidence="11 13" id="KW-0012">Acyltransferase</keyword>
<keyword evidence="7 14" id="KW-0812">Transmembrane</keyword>
<feature type="transmembrane region" description="Helical" evidence="14">
    <location>
        <begin position="6"/>
        <end position="23"/>
    </location>
</feature>
<evidence type="ECO:0000256" key="9">
    <source>
        <dbReference type="ARBA" id="ARBA00022989"/>
    </source>
</evidence>
<dbReference type="RefSeq" id="WP_053000700.1">
    <property type="nucleotide sequence ID" value="NZ_CP006644.1"/>
</dbReference>
<evidence type="ECO:0000256" key="5">
    <source>
        <dbReference type="ARBA" id="ARBA00022475"/>
    </source>
</evidence>